<evidence type="ECO:0000256" key="1">
    <source>
        <dbReference type="SAM" id="MobiDB-lite"/>
    </source>
</evidence>
<feature type="region of interest" description="Disordered" evidence="1">
    <location>
        <begin position="1"/>
        <end position="23"/>
    </location>
</feature>
<comment type="caution">
    <text evidence="2">The sequence shown here is derived from an EMBL/GenBank/DDBJ whole genome shotgun (WGS) entry which is preliminary data.</text>
</comment>
<dbReference type="Proteomes" id="UP000629098">
    <property type="component" value="Unassembled WGS sequence"/>
</dbReference>
<sequence length="63" mass="6985">MAGVGSKKTQFKDQGLGVGDRKPLSFQIPDPYDQILRSLPNRSAKIREWVIAGMLQEGLAQQD</sequence>
<dbReference type="RefSeq" id="WP_190826179.1">
    <property type="nucleotide sequence ID" value="NZ_CAWPPI010000029.1"/>
</dbReference>
<proteinExistence type="predicted"/>
<dbReference type="EMBL" id="JACXAE010000029">
    <property type="protein sequence ID" value="MBD2771892.1"/>
    <property type="molecule type" value="Genomic_DNA"/>
</dbReference>
<evidence type="ECO:0000313" key="3">
    <source>
        <dbReference type="Proteomes" id="UP000629098"/>
    </source>
</evidence>
<gene>
    <name evidence="2" type="ORF">ICL16_07235</name>
</gene>
<reference evidence="2" key="1">
    <citation type="submission" date="2020-09" db="EMBL/GenBank/DDBJ databases">
        <title>Iningainema tapete sp. nov. (Scytonemataceae, Cyanobacteria) from greenhouses in central Florida (USA) produces two types of nodularin with biosynthetic potential for microcystin-LR and anabaenopeptins.</title>
        <authorList>
            <person name="Berthold D.E."/>
            <person name="Lefler F.W."/>
            <person name="Huang I.-S."/>
            <person name="Abdulla H."/>
            <person name="Zimba P.V."/>
            <person name="Laughinghouse H.D. IV."/>
        </authorList>
    </citation>
    <scope>NUCLEOTIDE SEQUENCE</scope>
    <source>
        <strain evidence="2">BLCCT55</strain>
    </source>
</reference>
<evidence type="ECO:0000313" key="2">
    <source>
        <dbReference type="EMBL" id="MBD2771892.1"/>
    </source>
</evidence>
<keyword evidence="3" id="KW-1185">Reference proteome</keyword>
<dbReference type="AlphaFoldDB" id="A0A8J6XK64"/>
<organism evidence="2 3">
    <name type="scientific">Iningainema tapete BLCC-T55</name>
    <dbReference type="NCBI Taxonomy" id="2748662"/>
    <lineage>
        <taxon>Bacteria</taxon>
        <taxon>Bacillati</taxon>
        <taxon>Cyanobacteriota</taxon>
        <taxon>Cyanophyceae</taxon>
        <taxon>Nostocales</taxon>
        <taxon>Scytonemataceae</taxon>
        <taxon>Iningainema tapete</taxon>
    </lineage>
</organism>
<protein>
    <submittedName>
        <fullName evidence="2">Uncharacterized protein</fullName>
    </submittedName>
</protein>
<accession>A0A8J6XK64</accession>
<name>A0A8J6XK64_9CYAN</name>